<name>A0ABW4WD31_9HYPH</name>
<dbReference type="EMBL" id="JBHUGY010000019">
    <property type="protein sequence ID" value="MFD2053745.1"/>
    <property type="molecule type" value="Genomic_DNA"/>
</dbReference>
<dbReference type="InterPro" id="IPR004843">
    <property type="entry name" value="Calcineurin-like_PHP"/>
</dbReference>
<accession>A0ABW4WD31</accession>
<dbReference type="InterPro" id="IPR029052">
    <property type="entry name" value="Metallo-depent_PP-like"/>
</dbReference>
<proteinExistence type="predicted"/>
<dbReference type="PANTHER" id="PTHR37844:SF2">
    <property type="entry name" value="SER_THR PROTEIN PHOSPHATASE SUPERFAMILY (AFU_ORTHOLOGUE AFUA_1G14840)"/>
    <property type="match status" value="1"/>
</dbReference>
<dbReference type="Proteomes" id="UP001597349">
    <property type="component" value="Unassembled WGS sequence"/>
</dbReference>
<evidence type="ECO:0000313" key="3">
    <source>
        <dbReference type="Proteomes" id="UP001597349"/>
    </source>
</evidence>
<dbReference type="Gene3D" id="3.60.21.10">
    <property type="match status" value="2"/>
</dbReference>
<organism evidence="2 3">
    <name type="scientific">Mesorhizobium calcicola</name>
    <dbReference type="NCBI Taxonomy" id="1300310"/>
    <lineage>
        <taxon>Bacteria</taxon>
        <taxon>Pseudomonadati</taxon>
        <taxon>Pseudomonadota</taxon>
        <taxon>Alphaproteobacteria</taxon>
        <taxon>Hyphomicrobiales</taxon>
        <taxon>Phyllobacteriaceae</taxon>
        <taxon>Mesorhizobium</taxon>
    </lineage>
</organism>
<protein>
    <submittedName>
        <fullName evidence="2">Metallophosphoesterase</fullName>
    </submittedName>
</protein>
<feature type="domain" description="Calcineurin-like phosphoesterase" evidence="1">
    <location>
        <begin position="1"/>
        <end position="219"/>
    </location>
</feature>
<dbReference type="RefSeq" id="WP_379018666.1">
    <property type="nucleotide sequence ID" value="NZ_JBHUGY010000019.1"/>
</dbReference>
<gene>
    <name evidence="2" type="ORF">ACFSQT_11820</name>
</gene>
<comment type="caution">
    <text evidence="2">The sequence shown here is derived from an EMBL/GenBank/DDBJ whole genome shotgun (WGS) entry which is preliminary data.</text>
</comment>
<evidence type="ECO:0000313" key="2">
    <source>
        <dbReference type="EMBL" id="MFD2053745.1"/>
    </source>
</evidence>
<evidence type="ECO:0000259" key="1">
    <source>
        <dbReference type="Pfam" id="PF00149"/>
    </source>
</evidence>
<dbReference type="SUPFAM" id="SSF56300">
    <property type="entry name" value="Metallo-dependent phosphatases"/>
    <property type="match status" value="1"/>
</dbReference>
<dbReference type="PANTHER" id="PTHR37844">
    <property type="entry name" value="SER/THR PROTEIN PHOSPHATASE SUPERFAMILY (AFU_ORTHOLOGUE AFUA_1G14840)"/>
    <property type="match status" value="1"/>
</dbReference>
<sequence>MKIWLFSDLHLEVADLRQPLAIPDADVCVVAGDLCRAPANGVYWLAENIAHAMPCVYVAGNHEFYRGTIKEGLEDGRAAATRFPAVHFLENQAVVIGGVRFLGATLWTDYRIEGNPEVAMFHARQSMNDYSQIAAQRNPWQRFLPLTAYRMHQESRHVIETALKSEPVPTVVVTHHLPHANSIPNRFKGDLLNAAFASDLSQVLEVGQPALWVHGHTHDSCDYQVGNTRIVCNPRGYEDENGKFDRALVIRLGN</sequence>
<dbReference type="Pfam" id="PF00149">
    <property type="entry name" value="Metallophos"/>
    <property type="match status" value="1"/>
</dbReference>
<reference evidence="3" key="1">
    <citation type="journal article" date="2019" name="Int. J. Syst. Evol. Microbiol.">
        <title>The Global Catalogue of Microorganisms (GCM) 10K type strain sequencing project: providing services to taxonomists for standard genome sequencing and annotation.</title>
        <authorList>
            <consortium name="The Broad Institute Genomics Platform"/>
            <consortium name="The Broad Institute Genome Sequencing Center for Infectious Disease"/>
            <person name="Wu L."/>
            <person name="Ma J."/>
        </authorList>
    </citation>
    <scope>NUCLEOTIDE SEQUENCE [LARGE SCALE GENOMIC DNA]</scope>
    <source>
        <strain evidence="3">CGMCC 1.16226</strain>
    </source>
</reference>
<keyword evidence="3" id="KW-1185">Reference proteome</keyword>